<reference evidence="1 2" key="1">
    <citation type="submission" date="2019-05" db="EMBL/GenBank/DDBJ databases">
        <title>Another draft genome of Portunus trituberculatus and its Hox gene families provides insights of decapod evolution.</title>
        <authorList>
            <person name="Jeong J.-H."/>
            <person name="Song I."/>
            <person name="Kim S."/>
            <person name="Choi T."/>
            <person name="Kim D."/>
            <person name="Ryu S."/>
            <person name="Kim W."/>
        </authorList>
    </citation>
    <scope>NUCLEOTIDE SEQUENCE [LARGE SCALE GENOMIC DNA]</scope>
    <source>
        <tissue evidence="1">Muscle</tissue>
    </source>
</reference>
<gene>
    <name evidence="1" type="ORF">E2C01_062882</name>
</gene>
<organism evidence="1 2">
    <name type="scientific">Portunus trituberculatus</name>
    <name type="common">Swimming crab</name>
    <name type="synonym">Neptunus trituberculatus</name>
    <dbReference type="NCBI Taxonomy" id="210409"/>
    <lineage>
        <taxon>Eukaryota</taxon>
        <taxon>Metazoa</taxon>
        <taxon>Ecdysozoa</taxon>
        <taxon>Arthropoda</taxon>
        <taxon>Crustacea</taxon>
        <taxon>Multicrustacea</taxon>
        <taxon>Malacostraca</taxon>
        <taxon>Eumalacostraca</taxon>
        <taxon>Eucarida</taxon>
        <taxon>Decapoda</taxon>
        <taxon>Pleocyemata</taxon>
        <taxon>Brachyura</taxon>
        <taxon>Eubrachyura</taxon>
        <taxon>Portunoidea</taxon>
        <taxon>Portunidae</taxon>
        <taxon>Portuninae</taxon>
        <taxon>Portunus</taxon>
    </lineage>
</organism>
<dbReference type="Proteomes" id="UP000324222">
    <property type="component" value="Unassembled WGS sequence"/>
</dbReference>
<dbReference type="EMBL" id="VSRR010028213">
    <property type="protein sequence ID" value="MPC68678.1"/>
    <property type="molecule type" value="Genomic_DNA"/>
</dbReference>
<protein>
    <submittedName>
        <fullName evidence="1">Uncharacterized protein</fullName>
    </submittedName>
</protein>
<accession>A0A5B7HIS7</accession>
<proteinExistence type="predicted"/>
<keyword evidence="2" id="KW-1185">Reference proteome</keyword>
<evidence type="ECO:0000313" key="1">
    <source>
        <dbReference type="EMBL" id="MPC68678.1"/>
    </source>
</evidence>
<sequence>MDEDDSGMIEWMIVESTEFRRLMARVFNILIPHVVSSVHSTGDISSSHSPASSHVWRTFQQSRRGVRFKLDAAR</sequence>
<dbReference type="AlphaFoldDB" id="A0A5B7HIS7"/>
<name>A0A5B7HIS7_PORTR</name>
<evidence type="ECO:0000313" key="2">
    <source>
        <dbReference type="Proteomes" id="UP000324222"/>
    </source>
</evidence>
<comment type="caution">
    <text evidence="1">The sequence shown here is derived from an EMBL/GenBank/DDBJ whole genome shotgun (WGS) entry which is preliminary data.</text>
</comment>